<dbReference type="GO" id="GO:0032259">
    <property type="term" value="P:methylation"/>
    <property type="evidence" value="ECO:0007669"/>
    <property type="project" value="UniProtKB-KW"/>
</dbReference>
<evidence type="ECO:0000313" key="11">
    <source>
        <dbReference type="Proteomes" id="UP001152658"/>
    </source>
</evidence>
<sequence length="285" mass="31996">MSQVNYLANDVQLESYLQLEAGSKPENHQTTDKMAVAQAFGKAAKRYDVHAAFQRDVGQRLLDKMPQDLMGKTVLDLGCGTGYFSELLRQRGANLICADLSVEMLAQAKKRCGDDGVVYFQADAECLPFKAHSIDYVFSSLALQWCDDLSKPLDEIRRVLKTSGVAYFSTLLDGSLCELKQAWMKIDTYQHVNDFITFNQVKIALAQSHCHQYQLDLPSITVWYDKAFSLMKDLKGIGANHVSGRSPGLKSRYILLQVEQAYQAFQNHQGLLPATYQVCLGVIHR</sequence>
<feature type="domain" description="Methyltransferase type 11" evidence="9">
    <location>
        <begin position="75"/>
        <end position="168"/>
    </location>
</feature>
<dbReference type="SUPFAM" id="SSF53335">
    <property type="entry name" value="S-adenosyl-L-methionine-dependent methyltransferases"/>
    <property type="match status" value="1"/>
</dbReference>
<proteinExistence type="inferred from homology"/>
<dbReference type="Gene3D" id="3.40.50.150">
    <property type="entry name" value="Vaccinia Virus protein VP39"/>
    <property type="match status" value="1"/>
</dbReference>
<evidence type="ECO:0000256" key="3">
    <source>
        <dbReference type="ARBA" id="ARBA00012327"/>
    </source>
</evidence>
<gene>
    <name evidence="8 10" type="primary">bioC</name>
    <name evidence="10" type="ORF">VAE063_940062</name>
</gene>
<dbReference type="CDD" id="cd02440">
    <property type="entry name" value="AdoMet_MTases"/>
    <property type="match status" value="1"/>
</dbReference>
<evidence type="ECO:0000256" key="2">
    <source>
        <dbReference type="ARBA" id="ARBA00004746"/>
    </source>
</evidence>
<evidence type="ECO:0000256" key="7">
    <source>
        <dbReference type="ARBA" id="ARBA00022756"/>
    </source>
</evidence>
<keyword evidence="6 8" id="KW-0949">S-adenosyl-L-methionine</keyword>
<dbReference type="Pfam" id="PF08241">
    <property type="entry name" value="Methyltransf_11"/>
    <property type="match status" value="1"/>
</dbReference>
<evidence type="ECO:0000259" key="9">
    <source>
        <dbReference type="Pfam" id="PF08241"/>
    </source>
</evidence>
<dbReference type="NCBIfam" id="TIGR02072">
    <property type="entry name" value="BioC"/>
    <property type="match status" value="1"/>
</dbReference>
<keyword evidence="5 8" id="KW-0808">Transferase</keyword>
<dbReference type="EMBL" id="CALYLK010000135">
    <property type="protein sequence ID" value="CAH8222902.1"/>
    <property type="molecule type" value="Genomic_DNA"/>
</dbReference>
<evidence type="ECO:0000313" key="10">
    <source>
        <dbReference type="EMBL" id="CAH8222902.1"/>
    </source>
</evidence>
<comment type="function">
    <text evidence="8">Converts the free carboxyl group of a malonyl-thioester to its methyl ester by transfer of a methyl group from S-adenosyl-L-methionine (SAM). It allows to synthesize pimeloyl-ACP via the fatty acid synthetic pathway.</text>
</comment>
<dbReference type="InterPro" id="IPR013216">
    <property type="entry name" value="Methyltransf_11"/>
</dbReference>
<dbReference type="InterPro" id="IPR011814">
    <property type="entry name" value="BioC"/>
</dbReference>
<reference evidence="10" key="1">
    <citation type="submission" date="2022-06" db="EMBL/GenBank/DDBJ databases">
        <authorList>
            <person name="Goudenege D."/>
            <person name="Le Roux F."/>
        </authorList>
    </citation>
    <scope>NUCLEOTIDE SEQUENCE</scope>
    <source>
        <strain evidence="10">12-063</strain>
    </source>
</reference>
<evidence type="ECO:0000256" key="4">
    <source>
        <dbReference type="ARBA" id="ARBA00022603"/>
    </source>
</evidence>
<evidence type="ECO:0000256" key="6">
    <source>
        <dbReference type="ARBA" id="ARBA00022691"/>
    </source>
</evidence>
<accession>A0ABN8TQE8</accession>
<evidence type="ECO:0000256" key="8">
    <source>
        <dbReference type="HAMAP-Rule" id="MF_00835"/>
    </source>
</evidence>
<comment type="pathway">
    <text evidence="2 8">Cofactor biosynthesis; biotin biosynthesis.</text>
</comment>
<dbReference type="InterPro" id="IPR029063">
    <property type="entry name" value="SAM-dependent_MTases_sf"/>
</dbReference>
<dbReference type="HAMAP" id="MF_00835">
    <property type="entry name" value="BioC"/>
    <property type="match status" value="1"/>
</dbReference>
<keyword evidence="7 8" id="KW-0093">Biotin biosynthesis</keyword>
<dbReference type="PANTHER" id="PTHR13090:SF1">
    <property type="entry name" value="ARGININE-HYDROXYLASE NDUFAF5, MITOCHONDRIAL"/>
    <property type="match status" value="1"/>
</dbReference>
<keyword evidence="4 8" id="KW-0489">Methyltransferase</keyword>
<dbReference type="InterPro" id="IPR050602">
    <property type="entry name" value="Malonyl-ACP_OMT"/>
</dbReference>
<dbReference type="EC" id="2.1.1.197" evidence="3 8"/>
<dbReference type="Proteomes" id="UP001152658">
    <property type="component" value="Unassembled WGS sequence"/>
</dbReference>
<comment type="catalytic activity">
    <reaction evidence="1 8">
        <text>malonyl-[ACP] + S-adenosyl-L-methionine = malonyl-[ACP] methyl ester + S-adenosyl-L-homocysteine</text>
        <dbReference type="Rhea" id="RHEA:17105"/>
        <dbReference type="Rhea" id="RHEA-COMP:9623"/>
        <dbReference type="Rhea" id="RHEA-COMP:9954"/>
        <dbReference type="ChEBI" id="CHEBI:57856"/>
        <dbReference type="ChEBI" id="CHEBI:59789"/>
        <dbReference type="ChEBI" id="CHEBI:78449"/>
        <dbReference type="ChEBI" id="CHEBI:78845"/>
        <dbReference type="EC" id="2.1.1.197"/>
    </reaction>
</comment>
<comment type="similarity">
    <text evidence="8">Belongs to the methyltransferase superfamily.</text>
</comment>
<evidence type="ECO:0000256" key="1">
    <source>
        <dbReference type="ARBA" id="ARBA00000852"/>
    </source>
</evidence>
<organism evidence="10 11">
    <name type="scientific">Vibrio aestuarianus</name>
    <dbReference type="NCBI Taxonomy" id="28171"/>
    <lineage>
        <taxon>Bacteria</taxon>
        <taxon>Pseudomonadati</taxon>
        <taxon>Pseudomonadota</taxon>
        <taxon>Gammaproteobacteria</taxon>
        <taxon>Vibrionales</taxon>
        <taxon>Vibrionaceae</taxon>
        <taxon>Vibrio</taxon>
    </lineage>
</organism>
<evidence type="ECO:0000256" key="5">
    <source>
        <dbReference type="ARBA" id="ARBA00022679"/>
    </source>
</evidence>
<protein>
    <recommendedName>
        <fullName evidence="3 8">Malonyl-[acyl-carrier protein] O-methyltransferase</fullName>
        <shortName evidence="8">Malonyl-ACP O-methyltransferase</shortName>
        <ecNumber evidence="3 8">2.1.1.197</ecNumber>
    </recommendedName>
    <alternativeName>
        <fullName evidence="8">Biotin synthesis protein BioC</fullName>
    </alternativeName>
</protein>
<dbReference type="GO" id="GO:0102130">
    <property type="term" value="F:malonyl-CoA methyltransferase activity"/>
    <property type="evidence" value="ECO:0007669"/>
    <property type="project" value="UniProtKB-EC"/>
</dbReference>
<dbReference type="PANTHER" id="PTHR13090">
    <property type="entry name" value="ARGININE-HYDROXYLASE NDUFAF5, MITOCHONDRIAL"/>
    <property type="match status" value="1"/>
</dbReference>
<name>A0ABN8TQE8_9VIBR</name>
<comment type="caution">
    <text evidence="10">The sequence shown here is derived from an EMBL/GenBank/DDBJ whole genome shotgun (WGS) entry which is preliminary data.</text>
</comment>
<keyword evidence="11" id="KW-1185">Reference proteome</keyword>